<keyword evidence="8" id="KW-0808">Transferase</keyword>
<dbReference type="AlphaFoldDB" id="A0A268NXI9"/>
<organism evidence="19 20">
    <name type="scientific">Shouchella clausii</name>
    <name type="common">Alkalihalobacillus clausii</name>
    <dbReference type="NCBI Taxonomy" id="79880"/>
    <lineage>
        <taxon>Bacteria</taxon>
        <taxon>Bacillati</taxon>
        <taxon>Bacillota</taxon>
        <taxon>Bacilli</taxon>
        <taxon>Bacillales</taxon>
        <taxon>Bacillaceae</taxon>
        <taxon>Shouchella</taxon>
    </lineage>
</organism>
<dbReference type="GO" id="GO:0008955">
    <property type="term" value="F:peptidoglycan glycosyltransferase activity"/>
    <property type="evidence" value="ECO:0007669"/>
    <property type="project" value="UniProtKB-EC"/>
</dbReference>
<dbReference type="FunFam" id="1.10.3810.10:FF:000001">
    <property type="entry name" value="Penicillin-binding protein 1A"/>
    <property type="match status" value="1"/>
</dbReference>
<dbReference type="SUPFAM" id="SSF56601">
    <property type="entry name" value="beta-lactamase/transpeptidase-like"/>
    <property type="match status" value="1"/>
</dbReference>
<keyword evidence="6" id="KW-0645">Protease</keyword>
<dbReference type="Gene3D" id="3.40.710.10">
    <property type="entry name" value="DD-peptidase/beta-lactamase superfamily"/>
    <property type="match status" value="1"/>
</dbReference>
<reference evidence="19 20" key="1">
    <citation type="submission" date="2017-07" db="EMBL/GenBank/DDBJ databases">
        <title>Isolation and whole genome analysis of endospore-forming bacteria from heroin.</title>
        <authorList>
            <person name="Kalinowski J."/>
            <person name="Ahrens B."/>
            <person name="Al-Dilaimi A."/>
            <person name="Winkler A."/>
            <person name="Wibberg D."/>
            <person name="Schleenbecker U."/>
            <person name="Ruckert C."/>
            <person name="Wolfel R."/>
            <person name="Grass G."/>
        </authorList>
    </citation>
    <scope>NUCLEOTIDE SEQUENCE [LARGE SCALE GENOMIC DNA]</scope>
    <source>
        <strain evidence="19 20">7539</strain>
    </source>
</reference>
<evidence type="ECO:0000256" key="14">
    <source>
        <dbReference type="ARBA" id="ARBA00023316"/>
    </source>
</evidence>
<sequence length="614" mass="68586">MKTGTGWILIAVLALSTVFLFSNVTAEITNVQSVRQIVNEHIDRDALYLSSNSTIVDANGRTFAELNNGTNRVYLPYSDIPETVIHAFIATEDKRFFEHHGFDATGIARAFLANASEGGIDQGASTITQQMVRNIFLDHSRTYERKVSELLYAYELEQQYSKEEILELYLNSIYFGNGAYGVEAAAQLYFSETTNQLSLAQIAFLTAIPNNPTYYDPFKDEAAHTHERKEWVLQKMEEEGFITSAEHNEALEESIVLHRSQLKNEFPDYSDFILAEFKMLIRQLENMEEAPSEEVEARVNELLKQGVTIETALDPDRQQRLVDSVVRELPDNAQGAAMVIDNDKRTIVAISNGRGYERGNLMYATQSFRHHGSAFKPLIDYVPYLEETGAPLTATFNGNPSPNCAQNSSKQTVGCVNNYNHAMPGVVTMREAFKHSYNVPAEYMLAQVGVEKALSYLEPFSFSKLNDEERGLALALGTVDVSVYEMAQAYSTFAHDGKFAPAHGIVRVVDEHGETLYQWDDVKEVLVWSKETNDKMRTLLADVIASGTGKGITLGQSGYIGGKTGTSSQYRDLAFSGLTDKYTASVWVGRDEGSVEDLSPRRPAMNIWETAVRE</sequence>
<dbReference type="GO" id="GO:0009252">
    <property type="term" value="P:peptidoglycan biosynthetic process"/>
    <property type="evidence" value="ECO:0007669"/>
    <property type="project" value="UniProtKB-KW"/>
</dbReference>
<comment type="catalytic activity">
    <reaction evidence="16">
        <text>[GlcNAc-(1-&gt;4)-Mur2Ac(oyl-L-Ala-gamma-D-Glu-L-Lys-D-Ala-D-Ala)](n)-di-trans,octa-cis-undecaprenyl diphosphate + beta-D-GlcNAc-(1-&gt;4)-Mur2Ac(oyl-L-Ala-gamma-D-Glu-L-Lys-D-Ala-D-Ala)-di-trans,octa-cis-undecaprenyl diphosphate = [GlcNAc-(1-&gt;4)-Mur2Ac(oyl-L-Ala-gamma-D-Glu-L-Lys-D-Ala-D-Ala)](n+1)-di-trans,octa-cis-undecaprenyl diphosphate + di-trans,octa-cis-undecaprenyl diphosphate + H(+)</text>
        <dbReference type="Rhea" id="RHEA:23708"/>
        <dbReference type="Rhea" id="RHEA-COMP:9602"/>
        <dbReference type="Rhea" id="RHEA-COMP:9603"/>
        <dbReference type="ChEBI" id="CHEBI:15378"/>
        <dbReference type="ChEBI" id="CHEBI:58405"/>
        <dbReference type="ChEBI" id="CHEBI:60033"/>
        <dbReference type="ChEBI" id="CHEBI:78435"/>
        <dbReference type="EC" id="2.4.99.28"/>
    </reaction>
</comment>
<dbReference type="GO" id="GO:0008360">
    <property type="term" value="P:regulation of cell shape"/>
    <property type="evidence" value="ECO:0007669"/>
    <property type="project" value="UniProtKB-KW"/>
</dbReference>
<evidence type="ECO:0000256" key="9">
    <source>
        <dbReference type="ARBA" id="ARBA00022801"/>
    </source>
</evidence>
<dbReference type="GO" id="GO:0030288">
    <property type="term" value="C:outer membrane-bounded periplasmic space"/>
    <property type="evidence" value="ECO:0007669"/>
    <property type="project" value="TreeGrafter"/>
</dbReference>
<dbReference type="GO" id="GO:0008658">
    <property type="term" value="F:penicillin binding"/>
    <property type="evidence" value="ECO:0007669"/>
    <property type="project" value="InterPro"/>
</dbReference>
<dbReference type="PANTHER" id="PTHR32282:SF11">
    <property type="entry name" value="PENICILLIN-BINDING PROTEIN 1B"/>
    <property type="match status" value="1"/>
</dbReference>
<name>A0A268NXI9_SHOCL</name>
<evidence type="ECO:0000256" key="6">
    <source>
        <dbReference type="ARBA" id="ARBA00022670"/>
    </source>
</evidence>
<comment type="catalytic activity">
    <reaction evidence="15">
        <text>Preferential cleavage: (Ac)2-L-Lys-D-Ala-|-D-Ala. Also transpeptidation of peptidyl-alanyl moieties that are N-acyl substituents of D-alanine.</text>
        <dbReference type="EC" id="3.4.16.4"/>
    </reaction>
</comment>
<evidence type="ECO:0000256" key="3">
    <source>
        <dbReference type="ARBA" id="ARBA00007739"/>
    </source>
</evidence>
<dbReference type="SUPFAM" id="SSF53955">
    <property type="entry name" value="Lysozyme-like"/>
    <property type="match status" value="1"/>
</dbReference>
<dbReference type="Proteomes" id="UP000216207">
    <property type="component" value="Unassembled WGS sequence"/>
</dbReference>
<evidence type="ECO:0000259" key="17">
    <source>
        <dbReference type="Pfam" id="PF00905"/>
    </source>
</evidence>
<keyword evidence="12" id="KW-0472">Membrane</keyword>
<dbReference type="InterPro" id="IPR036950">
    <property type="entry name" value="PBP_transglycosylase"/>
</dbReference>
<comment type="caution">
    <text evidence="19">The sequence shown here is derived from an EMBL/GenBank/DDBJ whole genome shotgun (WGS) entry which is preliminary data.</text>
</comment>
<evidence type="ECO:0000256" key="15">
    <source>
        <dbReference type="ARBA" id="ARBA00034000"/>
    </source>
</evidence>
<evidence type="ECO:0000313" key="20">
    <source>
        <dbReference type="Proteomes" id="UP000216207"/>
    </source>
</evidence>
<evidence type="ECO:0000313" key="19">
    <source>
        <dbReference type="EMBL" id="PAE88128.1"/>
    </source>
</evidence>
<evidence type="ECO:0000256" key="11">
    <source>
        <dbReference type="ARBA" id="ARBA00022984"/>
    </source>
</evidence>
<evidence type="ECO:0000256" key="13">
    <source>
        <dbReference type="ARBA" id="ARBA00023268"/>
    </source>
</evidence>
<evidence type="ECO:0000256" key="10">
    <source>
        <dbReference type="ARBA" id="ARBA00022960"/>
    </source>
</evidence>
<keyword evidence="5" id="KW-0121">Carboxypeptidase</keyword>
<keyword evidence="9" id="KW-0378">Hydrolase</keyword>
<proteinExistence type="inferred from homology"/>
<dbReference type="EMBL" id="NPCC01000023">
    <property type="protein sequence ID" value="PAE88128.1"/>
    <property type="molecule type" value="Genomic_DNA"/>
</dbReference>
<evidence type="ECO:0000256" key="1">
    <source>
        <dbReference type="ARBA" id="ARBA00004236"/>
    </source>
</evidence>
<evidence type="ECO:0000256" key="16">
    <source>
        <dbReference type="ARBA" id="ARBA00049902"/>
    </source>
</evidence>
<dbReference type="GO" id="GO:0006508">
    <property type="term" value="P:proteolysis"/>
    <property type="evidence" value="ECO:0007669"/>
    <property type="project" value="UniProtKB-KW"/>
</dbReference>
<feature type="domain" description="Penicillin-binding protein transpeptidase" evidence="17">
    <location>
        <begin position="335"/>
        <end position="579"/>
    </location>
</feature>
<dbReference type="GO" id="GO:0071555">
    <property type="term" value="P:cell wall organization"/>
    <property type="evidence" value="ECO:0007669"/>
    <property type="project" value="UniProtKB-KW"/>
</dbReference>
<dbReference type="InterPro" id="IPR012338">
    <property type="entry name" value="Beta-lactam/transpept-like"/>
</dbReference>
<dbReference type="GO" id="GO:0005886">
    <property type="term" value="C:plasma membrane"/>
    <property type="evidence" value="ECO:0007669"/>
    <property type="project" value="UniProtKB-SubCell"/>
</dbReference>
<dbReference type="Pfam" id="PF00912">
    <property type="entry name" value="Transgly"/>
    <property type="match status" value="1"/>
</dbReference>
<keyword evidence="10" id="KW-0133">Cell shape</keyword>
<protein>
    <submittedName>
        <fullName evidence="19">Uncharacterized protein</fullName>
    </submittedName>
</protein>
<dbReference type="Pfam" id="PF00905">
    <property type="entry name" value="Transpeptidase"/>
    <property type="match status" value="1"/>
</dbReference>
<dbReference type="Gene3D" id="1.10.3810.10">
    <property type="entry name" value="Biosynthetic peptidoglycan transglycosylase-like"/>
    <property type="match status" value="1"/>
</dbReference>
<comment type="subcellular location">
    <subcellularLocation>
        <location evidence="1">Cell membrane</location>
    </subcellularLocation>
</comment>
<dbReference type="InterPro" id="IPR050396">
    <property type="entry name" value="Glycosyltr_51/Transpeptidase"/>
</dbReference>
<comment type="similarity">
    <text evidence="2">In the C-terminal section; belongs to the transpeptidase family.</text>
</comment>
<evidence type="ECO:0000256" key="7">
    <source>
        <dbReference type="ARBA" id="ARBA00022676"/>
    </source>
</evidence>
<keyword evidence="4" id="KW-1003">Cell membrane</keyword>
<evidence type="ECO:0000256" key="12">
    <source>
        <dbReference type="ARBA" id="ARBA00023136"/>
    </source>
</evidence>
<keyword evidence="13" id="KW-0511">Multifunctional enzyme</keyword>
<feature type="domain" description="Glycosyl transferase family 51" evidence="18">
    <location>
        <begin position="60"/>
        <end position="237"/>
    </location>
</feature>
<dbReference type="InterPro" id="IPR023346">
    <property type="entry name" value="Lysozyme-like_dom_sf"/>
</dbReference>
<comment type="similarity">
    <text evidence="3">In the N-terminal section; belongs to the glycosyltransferase 51 family.</text>
</comment>
<dbReference type="InterPro" id="IPR001460">
    <property type="entry name" value="PCN-bd_Tpept"/>
</dbReference>
<dbReference type="RefSeq" id="WP_095255034.1">
    <property type="nucleotide sequence ID" value="NZ_BOQQ01000011.1"/>
</dbReference>
<keyword evidence="14" id="KW-0961">Cell wall biogenesis/degradation</keyword>
<keyword evidence="7" id="KW-0328">Glycosyltransferase</keyword>
<evidence type="ECO:0000259" key="18">
    <source>
        <dbReference type="Pfam" id="PF00912"/>
    </source>
</evidence>
<gene>
    <name evidence="19" type="ORF">CHH72_14875</name>
</gene>
<keyword evidence="11" id="KW-0573">Peptidoglycan synthesis</keyword>
<dbReference type="GO" id="GO:0009002">
    <property type="term" value="F:serine-type D-Ala-D-Ala carboxypeptidase activity"/>
    <property type="evidence" value="ECO:0007669"/>
    <property type="project" value="UniProtKB-EC"/>
</dbReference>
<dbReference type="InterPro" id="IPR001264">
    <property type="entry name" value="Glyco_trans_51"/>
</dbReference>
<dbReference type="PANTHER" id="PTHR32282">
    <property type="entry name" value="BINDING PROTEIN TRANSPEPTIDASE, PUTATIVE-RELATED"/>
    <property type="match status" value="1"/>
</dbReference>
<evidence type="ECO:0000256" key="4">
    <source>
        <dbReference type="ARBA" id="ARBA00022475"/>
    </source>
</evidence>
<evidence type="ECO:0000256" key="8">
    <source>
        <dbReference type="ARBA" id="ARBA00022679"/>
    </source>
</evidence>
<evidence type="ECO:0000256" key="5">
    <source>
        <dbReference type="ARBA" id="ARBA00022645"/>
    </source>
</evidence>
<evidence type="ECO:0000256" key="2">
    <source>
        <dbReference type="ARBA" id="ARBA00007090"/>
    </source>
</evidence>
<accession>A0A268NXI9</accession>